<dbReference type="InterPro" id="IPR052980">
    <property type="entry name" value="Crinkler_effector"/>
</dbReference>
<dbReference type="PANTHER" id="PTHR33129">
    <property type="entry name" value="PROTEIN KINASE DOMAIN-CONTAINING PROTEIN-RELATED"/>
    <property type="match status" value="1"/>
</dbReference>
<evidence type="ECO:0000313" key="1">
    <source>
        <dbReference type="EMBL" id="TFK90281.1"/>
    </source>
</evidence>
<dbReference type="InParanoid" id="A0A5C3PLU9"/>
<dbReference type="PANTHER" id="PTHR33129:SF1">
    <property type="entry name" value="ATP-BINDING PROTEIN"/>
    <property type="match status" value="1"/>
</dbReference>
<protein>
    <submittedName>
        <fullName evidence="1">Uncharacterized protein</fullName>
    </submittedName>
</protein>
<dbReference type="AlphaFoldDB" id="A0A5C3PLU9"/>
<reference evidence="1 2" key="1">
    <citation type="journal article" date="2019" name="Nat. Ecol. Evol.">
        <title>Megaphylogeny resolves global patterns of mushroom evolution.</title>
        <authorList>
            <person name="Varga T."/>
            <person name="Krizsan K."/>
            <person name="Foldi C."/>
            <person name="Dima B."/>
            <person name="Sanchez-Garcia M."/>
            <person name="Sanchez-Ramirez S."/>
            <person name="Szollosi G.J."/>
            <person name="Szarkandi J.G."/>
            <person name="Papp V."/>
            <person name="Albert L."/>
            <person name="Andreopoulos W."/>
            <person name="Angelini C."/>
            <person name="Antonin V."/>
            <person name="Barry K.W."/>
            <person name="Bougher N.L."/>
            <person name="Buchanan P."/>
            <person name="Buyck B."/>
            <person name="Bense V."/>
            <person name="Catcheside P."/>
            <person name="Chovatia M."/>
            <person name="Cooper J."/>
            <person name="Damon W."/>
            <person name="Desjardin D."/>
            <person name="Finy P."/>
            <person name="Geml J."/>
            <person name="Haridas S."/>
            <person name="Hughes K."/>
            <person name="Justo A."/>
            <person name="Karasinski D."/>
            <person name="Kautmanova I."/>
            <person name="Kiss B."/>
            <person name="Kocsube S."/>
            <person name="Kotiranta H."/>
            <person name="LaButti K.M."/>
            <person name="Lechner B.E."/>
            <person name="Liimatainen K."/>
            <person name="Lipzen A."/>
            <person name="Lukacs Z."/>
            <person name="Mihaltcheva S."/>
            <person name="Morgado L.N."/>
            <person name="Niskanen T."/>
            <person name="Noordeloos M.E."/>
            <person name="Ohm R.A."/>
            <person name="Ortiz-Santana B."/>
            <person name="Ovrebo C."/>
            <person name="Racz N."/>
            <person name="Riley R."/>
            <person name="Savchenko A."/>
            <person name="Shiryaev A."/>
            <person name="Soop K."/>
            <person name="Spirin V."/>
            <person name="Szebenyi C."/>
            <person name="Tomsovsky M."/>
            <person name="Tulloss R.E."/>
            <person name="Uehling J."/>
            <person name="Grigoriev I.V."/>
            <person name="Vagvolgyi C."/>
            <person name="Papp T."/>
            <person name="Martin F.M."/>
            <person name="Miettinen O."/>
            <person name="Hibbett D.S."/>
            <person name="Nagy L.G."/>
        </authorList>
    </citation>
    <scope>NUCLEOTIDE SEQUENCE [LARGE SCALE GENOMIC DNA]</scope>
    <source>
        <strain evidence="1 2">HHB13444</strain>
    </source>
</reference>
<evidence type="ECO:0000313" key="2">
    <source>
        <dbReference type="Proteomes" id="UP000308197"/>
    </source>
</evidence>
<proteinExistence type="predicted"/>
<sequence length="629" mass="71777">MFQTPVHLAQLARQENSDAELVDQFRRDTSSDSQEWKWHDEASQQNWELATPEWQAFNKRWREYRGPLHRAGTVLPLKIPRSHCKLSFRTKEESVLVRESYVYTRNSIWEIAALMSRTSGALIRGDPGVGKTAFLHYFHVSLLRDGHVVLLYMQSNPPLLFLHDKVYSRKSTSPPPETELYSLPTSENGFIWSLFDVDTSAQDIAYPPLLALCALCFPVQAPPPKANISWDWAEERFAYLGGLPLWTRQELYDAFPLHEQFDSYREGLQSAFDAWPQHPFLGSSGVMNALRSVYGEERPDSVESMIETMLDIAIDAVGRVPLDVYAAMMNPATEKARFEAALEVSCTDLKRILEAFQVAWRIRLPVDPHLIVSSDIERIHRDGAICWTLAFRSRSIAKTVAERLVDEWQGAAARKTLSLFMGIPEARPITGRLLEPFAHRALTETVGRWPWTLRAMIRNDDDDPLTFRVCRTPAMLSFPKFKRKRVQYRGLPDTLLPRSYYTPVDPSFPLIDAVTVDIDEKSRSATLWLLQMATTDMYGDVVSLHGWRVIRMLVSLLRRQLQSMGPSRTGSEPVSSPSVKIQHVLVSTNDPVENDSFMYKMPPGWDEDIGQVDHPGNIYLLQVPVEVCT</sequence>
<dbReference type="Proteomes" id="UP000308197">
    <property type="component" value="Unassembled WGS sequence"/>
</dbReference>
<gene>
    <name evidence="1" type="ORF">K466DRAFT_660918</name>
</gene>
<keyword evidence="2" id="KW-1185">Reference proteome</keyword>
<organism evidence="1 2">
    <name type="scientific">Polyporus arcularius HHB13444</name>
    <dbReference type="NCBI Taxonomy" id="1314778"/>
    <lineage>
        <taxon>Eukaryota</taxon>
        <taxon>Fungi</taxon>
        <taxon>Dikarya</taxon>
        <taxon>Basidiomycota</taxon>
        <taxon>Agaricomycotina</taxon>
        <taxon>Agaricomycetes</taxon>
        <taxon>Polyporales</taxon>
        <taxon>Polyporaceae</taxon>
        <taxon>Polyporus</taxon>
    </lineage>
</organism>
<accession>A0A5C3PLU9</accession>
<name>A0A5C3PLU9_9APHY</name>
<dbReference type="EMBL" id="ML211050">
    <property type="protein sequence ID" value="TFK90281.1"/>
    <property type="molecule type" value="Genomic_DNA"/>
</dbReference>